<protein>
    <submittedName>
        <fullName evidence="1">Putative mono-oxygenase ydhR</fullName>
    </submittedName>
</protein>
<dbReference type="AlphaFoldDB" id="A0A1G8P127"/>
<dbReference type="RefSeq" id="WP_090028925.1">
    <property type="nucleotide sequence ID" value="NZ_FNEB01000006.1"/>
</dbReference>
<dbReference type="PANTHER" id="PTHR39169">
    <property type="match status" value="1"/>
</dbReference>
<evidence type="ECO:0000313" key="1">
    <source>
        <dbReference type="EMBL" id="SDI85948.1"/>
    </source>
</evidence>
<proteinExistence type="predicted"/>
<gene>
    <name evidence="1" type="ORF">SAMN05421850_10631</name>
</gene>
<dbReference type="SUPFAM" id="SSF54909">
    <property type="entry name" value="Dimeric alpha+beta barrel"/>
    <property type="match status" value="1"/>
</dbReference>
<dbReference type="PANTHER" id="PTHR39169:SF1">
    <property type="entry name" value="MONOOXYGENASE YDHR-RELATED"/>
    <property type="match status" value="1"/>
</dbReference>
<dbReference type="Pfam" id="PF08803">
    <property type="entry name" value="ydhR"/>
    <property type="match status" value="1"/>
</dbReference>
<dbReference type="NCBIfam" id="NF008333">
    <property type="entry name" value="PRK11118.1"/>
    <property type="match status" value="1"/>
</dbReference>
<dbReference type="OrthoDB" id="2065010at2"/>
<accession>A0A1G8P127</accession>
<evidence type="ECO:0000313" key="2">
    <source>
        <dbReference type="Proteomes" id="UP000199340"/>
    </source>
</evidence>
<dbReference type="InterPro" id="IPR011008">
    <property type="entry name" value="Dimeric_a/b-barrel"/>
</dbReference>
<dbReference type="STRING" id="490829.SAMN05421850_10631"/>
<name>A0A1G8P127_9RHOB</name>
<organism evidence="1 2">
    <name type="scientific">Lutimaribacter saemankumensis</name>
    <dbReference type="NCBI Taxonomy" id="490829"/>
    <lineage>
        <taxon>Bacteria</taxon>
        <taxon>Pseudomonadati</taxon>
        <taxon>Pseudomonadota</taxon>
        <taxon>Alphaproteobacteria</taxon>
        <taxon>Rhodobacterales</taxon>
        <taxon>Roseobacteraceae</taxon>
        <taxon>Lutimaribacter</taxon>
    </lineage>
</organism>
<dbReference type="EMBL" id="FNEB01000006">
    <property type="protein sequence ID" value="SDI85948.1"/>
    <property type="molecule type" value="Genomic_DNA"/>
</dbReference>
<sequence length="101" mass="10982">MSHTLLQIDFPMSGPWGDEMTAAFGDLAHDIAGEAGLVWKVWTENAETGRGGGIYVFETTEAAQAYLEKHSKRLEGFGITGIEAKLFQVNHDLSAITRASL</sequence>
<reference evidence="1 2" key="1">
    <citation type="submission" date="2016-10" db="EMBL/GenBank/DDBJ databases">
        <authorList>
            <person name="de Groot N.N."/>
        </authorList>
    </citation>
    <scope>NUCLEOTIDE SEQUENCE [LARGE SCALE GENOMIC DNA]</scope>
    <source>
        <strain evidence="1 2">DSM 28010</strain>
    </source>
</reference>
<dbReference type="Proteomes" id="UP000199340">
    <property type="component" value="Unassembled WGS sequence"/>
</dbReference>
<keyword evidence="2" id="KW-1185">Reference proteome</keyword>
<dbReference type="Gene3D" id="3.30.70.100">
    <property type="match status" value="1"/>
</dbReference>
<dbReference type="InterPro" id="IPR014910">
    <property type="entry name" value="YdhR"/>
</dbReference>